<keyword evidence="2" id="KW-1185">Reference proteome</keyword>
<sequence length="104" mass="11880">MAMAGDGSADFLKLSELFKAMKYVVRVLAFDHKYKIAILASKQDHCMVDLLHGWQSGRFPVDITRVIRVLSRVRRDVYTIGKIEGKSDIKPYVDESQVHNQDVI</sequence>
<dbReference type="GO" id="GO:0006189">
    <property type="term" value="P:'de novo' IMP biosynthetic process"/>
    <property type="evidence" value="ECO:0007669"/>
    <property type="project" value="InterPro"/>
</dbReference>
<dbReference type="EMBL" id="JADFTS010000004">
    <property type="protein sequence ID" value="KAF9610438.1"/>
    <property type="molecule type" value="Genomic_DNA"/>
</dbReference>
<organism evidence="1 2">
    <name type="scientific">Coptis chinensis</name>
    <dbReference type="NCBI Taxonomy" id="261450"/>
    <lineage>
        <taxon>Eukaryota</taxon>
        <taxon>Viridiplantae</taxon>
        <taxon>Streptophyta</taxon>
        <taxon>Embryophyta</taxon>
        <taxon>Tracheophyta</taxon>
        <taxon>Spermatophyta</taxon>
        <taxon>Magnoliopsida</taxon>
        <taxon>Ranunculales</taxon>
        <taxon>Ranunculaceae</taxon>
        <taxon>Coptidoideae</taxon>
        <taxon>Coptis</taxon>
    </lineage>
</organism>
<reference evidence="1 2" key="1">
    <citation type="submission" date="2020-10" db="EMBL/GenBank/DDBJ databases">
        <title>The Coptis chinensis genome and diversification of protoberbering-type alkaloids.</title>
        <authorList>
            <person name="Wang B."/>
            <person name="Shu S."/>
            <person name="Song C."/>
            <person name="Liu Y."/>
        </authorList>
    </citation>
    <scope>NUCLEOTIDE SEQUENCE [LARGE SCALE GENOMIC DNA]</scope>
    <source>
        <strain evidence="1">HL-2020</strain>
        <tissue evidence="1">Leaf</tissue>
    </source>
</reference>
<dbReference type="OrthoDB" id="4239773at2759"/>
<dbReference type="AlphaFoldDB" id="A0A835I722"/>
<protein>
    <submittedName>
        <fullName evidence="1">Uncharacterized protein</fullName>
    </submittedName>
</protein>
<dbReference type="GO" id="GO:0008864">
    <property type="term" value="F:formyltetrahydrofolate deformylase activity"/>
    <property type="evidence" value="ECO:0007669"/>
    <property type="project" value="InterPro"/>
</dbReference>
<name>A0A835I722_9MAGN</name>
<dbReference type="InterPro" id="IPR004810">
    <property type="entry name" value="PurU"/>
</dbReference>
<dbReference type="Proteomes" id="UP000631114">
    <property type="component" value="Unassembled WGS sequence"/>
</dbReference>
<evidence type="ECO:0000313" key="1">
    <source>
        <dbReference type="EMBL" id="KAF9610438.1"/>
    </source>
</evidence>
<evidence type="ECO:0000313" key="2">
    <source>
        <dbReference type="Proteomes" id="UP000631114"/>
    </source>
</evidence>
<comment type="caution">
    <text evidence="1">The sequence shown here is derived from an EMBL/GenBank/DDBJ whole genome shotgun (WGS) entry which is preliminary data.</text>
</comment>
<gene>
    <name evidence="1" type="ORF">IFM89_022402</name>
</gene>
<proteinExistence type="predicted"/>
<dbReference type="PANTHER" id="PTHR42706">
    <property type="entry name" value="FORMYLTETRAHYDROFOLATE DEFORMYLASE"/>
    <property type="match status" value="1"/>
</dbReference>
<dbReference type="PANTHER" id="PTHR42706:SF1">
    <property type="entry name" value="FORMYLTETRAHYDROFOLATE DEFORMYLASE 2, MITOCHONDRIAL"/>
    <property type="match status" value="1"/>
</dbReference>
<accession>A0A835I722</accession>